<dbReference type="Proteomes" id="UP001319870">
    <property type="component" value="Unassembled WGS sequence"/>
</dbReference>
<gene>
    <name evidence="1" type="ORF">LEP48_02350</name>
</gene>
<evidence type="ECO:0000313" key="1">
    <source>
        <dbReference type="EMBL" id="MCA5892189.1"/>
    </source>
</evidence>
<name>A0ABS7ZEG3_9MICO</name>
<keyword evidence="2" id="KW-1185">Reference proteome</keyword>
<comment type="caution">
    <text evidence="1">The sequence shown here is derived from an EMBL/GenBank/DDBJ whole genome shotgun (WGS) entry which is preliminary data.</text>
</comment>
<sequence length="126" mass="14087">MKHKVTVTREDKSWVAEVDGVLGGATETLRLADLEEEVRDLLAGLLDADDDSFDLKWDLSAVLGPEGQAMWEAYLHERAELDERRRQFEADRLATVRKMADAGLSVRDSATLVELSYQRVAQLLGA</sequence>
<accession>A0ABS7ZEG3</accession>
<evidence type="ECO:0008006" key="3">
    <source>
        <dbReference type="Google" id="ProtNLM"/>
    </source>
</evidence>
<organism evidence="1 2">
    <name type="scientific">Isoptericola luteus</name>
    <dbReference type="NCBI Taxonomy" id="2879484"/>
    <lineage>
        <taxon>Bacteria</taxon>
        <taxon>Bacillati</taxon>
        <taxon>Actinomycetota</taxon>
        <taxon>Actinomycetes</taxon>
        <taxon>Micrococcales</taxon>
        <taxon>Promicromonosporaceae</taxon>
        <taxon>Isoptericola</taxon>
    </lineage>
</organism>
<proteinExistence type="predicted"/>
<dbReference type="RefSeq" id="WP_225563901.1">
    <property type="nucleotide sequence ID" value="NZ_JAIXCQ010000001.1"/>
</dbReference>
<reference evidence="1 2" key="1">
    <citation type="submission" date="2021-09" db="EMBL/GenBank/DDBJ databases">
        <title>Isoptericola luteus sp. nov., a novel bacterium isolated from Harbin, the capital city of Heilongjiang province.</title>
        <authorList>
            <person name="Li J."/>
        </authorList>
    </citation>
    <scope>NUCLEOTIDE SEQUENCE [LARGE SCALE GENOMIC DNA]</scope>
    <source>
        <strain evidence="1 2">NEAU-Y5</strain>
    </source>
</reference>
<protein>
    <recommendedName>
        <fullName evidence="3">Antitoxin HicB</fullName>
    </recommendedName>
</protein>
<evidence type="ECO:0000313" key="2">
    <source>
        <dbReference type="Proteomes" id="UP001319870"/>
    </source>
</evidence>
<dbReference type="EMBL" id="JAIXCQ010000001">
    <property type="protein sequence ID" value="MCA5892189.1"/>
    <property type="molecule type" value="Genomic_DNA"/>
</dbReference>